<reference evidence="7" key="2">
    <citation type="journal article" date="2021" name="PeerJ">
        <title>Extensive microbial diversity within the chicken gut microbiome revealed by metagenomics and culture.</title>
        <authorList>
            <person name="Gilroy R."/>
            <person name="Ravi A."/>
            <person name="Getino M."/>
            <person name="Pursley I."/>
            <person name="Horton D.L."/>
            <person name="Alikhan N.F."/>
            <person name="Baker D."/>
            <person name="Gharbi K."/>
            <person name="Hall N."/>
            <person name="Watson M."/>
            <person name="Adriaenssens E.M."/>
            <person name="Foster-Nyarko E."/>
            <person name="Jarju S."/>
            <person name="Secka A."/>
            <person name="Antonio M."/>
            <person name="Oren A."/>
            <person name="Chaudhuri R.R."/>
            <person name="La Ragione R."/>
            <person name="Hildebrand F."/>
            <person name="Pallen M.J."/>
        </authorList>
    </citation>
    <scope>NUCLEOTIDE SEQUENCE</scope>
    <source>
        <strain evidence="7">ChiSjej5B23-6657</strain>
    </source>
</reference>
<dbReference type="InterPro" id="IPR013783">
    <property type="entry name" value="Ig-like_fold"/>
</dbReference>
<dbReference type="InterPro" id="IPR036156">
    <property type="entry name" value="Beta-gal/glucu_dom_sf"/>
</dbReference>
<keyword evidence="2 7" id="KW-0378">Hydrolase</keyword>
<dbReference type="Gene3D" id="2.60.120.260">
    <property type="entry name" value="Galactose-binding domain-like"/>
    <property type="match status" value="1"/>
</dbReference>
<evidence type="ECO:0000256" key="3">
    <source>
        <dbReference type="ARBA" id="ARBA00023295"/>
    </source>
</evidence>
<feature type="domain" description="Glycosyl hydrolases family 2 sugar binding" evidence="6">
    <location>
        <begin position="43"/>
        <end position="140"/>
    </location>
</feature>
<evidence type="ECO:0000259" key="6">
    <source>
        <dbReference type="Pfam" id="PF02837"/>
    </source>
</evidence>
<dbReference type="InterPro" id="IPR006103">
    <property type="entry name" value="Glyco_hydro_2_cat"/>
</dbReference>
<dbReference type="Proteomes" id="UP000823912">
    <property type="component" value="Unassembled WGS sequence"/>
</dbReference>
<dbReference type="Pfam" id="PF02837">
    <property type="entry name" value="Glyco_hydro_2_N"/>
    <property type="match status" value="1"/>
</dbReference>
<dbReference type="InterPro" id="IPR006101">
    <property type="entry name" value="Glyco_hydro_2"/>
</dbReference>
<evidence type="ECO:0000256" key="1">
    <source>
        <dbReference type="ARBA" id="ARBA00007401"/>
    </source>
</evidence>
<dbReference type="Gene3D" id="3.20.20.80">
    <property type="entry name" value="Glycosidases"/>
    <property type="match status" value="1"/>
</dbReference>
<dbReference type="SUPFAM" id="SSF49303">
    <property type="entry name" value="beta-Galactosidase/glucuronidase domain"/>
    <property type="match status" value="1"/>
</dbReference>
<gene>
    <name evidence="7" type="ORF">IAA55_06090</name>
</gene>
<dbReference type="InterPro" id="IPR006102">
    <property type="entry name" value="Ig-like_GH2"/>
</dbReference>
<proteinExistence type="inferred from homology"/>
<comment type="similarity">
    <text evidence="1">Belongs to the glycosyl hydrolase 2 family.</text>
</comment>
<evidence type="ECO:0000256" key="2">
    <source>
        <dbReference type="ARBA" id="ARBA00022801"/>
    </source>
</evidence>
<feature type="domain" description="Glycoside hydrolase family 2 immunoglobulin-like beta-sandwich" evidence="4">
    <location>
        <begin position="156"/>
        <end position="250"/>
    </location>
</feature>
<reference evidence="7" key="1">
    <citation type="submission" date="2020-10" db="EMBL/GenBank/DDBJ databases">
        <authorList>
            <person name="Gilroy R."/>
        </authorList>
    </citation>
    <scope>NUCLEOTIDE SEQUENCE</scope>
    <source>
        <strain evidence="7">ChiSjej5B23-6657</strain>
    </source>
</reference>
<evidence type="ECO:0000313" key="7">
    <source>
        <dbReference type="EMBL" id="HIR70831.1"/>
    </source>
</evidence>
<evidence type="ECO:0000259" key="4">
    <source>
        <dbReference type="Pfam" id="PF00703"/>
    </source>
</evidence>
<dbReference type="InterPro" id="IPR006104">
    <property type="entry name" value="Glyco_hydro_2_N"/>
</dbReference>
<protein>
    <submittedName>
        <fullName evidence="7">Glycoside hydrolase family 2 protein</fullName>
    </submittedName>
</protein>
<dbReference type="PANTHER" id="PTHR42732">
    <property type="entry name" value="BETA-GALACTOSIDASE"/>
    <property type="match status" value="1"/>
</dbReference>
<sequence>MRNITLFNDNWKFQLEGKEPETVQIPHTWNAVDGQDGGDDYFRGKGVYEKTFAKPELAEGQRLYVEFRGVNSSAEVKLNGKTVATHDGGYSTFRADLTDGLAEENVLTVIADNGKNDHVYPQRADFTFYGGIYRDVYLITVEAAHFDLDYYGGNGFQITPQVDGRHADVKLQAYVTGKADTVTFQIPGVGEASVPVSYDSEGKGYAETVISIDHVHLWDGLDDPYCYDASAELYCGGEKVDQVDSWFGCRTYRFDPEKGFFLNGRSYPLHGVSRHQDRRGVGNALTREMHEEDMDIILSMGTNAIRLAHYQHDQYFYELCDRKGLVAWAEIPYISMHMPKGRQNTIDQMTELITQNYNHPSIICWALSNEITLTGVTDDLMENHVILNDLAHKMDPTRVTTMANLFMLETDSPLIDVPDIRSYNLYYGWYVGELEQNDEFFDEFHAKYPDKIIGLSEYGADTHYTIQNPNPVKGDYSEQYQAVYHEHMLQMFSERPYLWSTFVWNMFDFAADAREEAGDNGVNHKGLVSFDRKVRKDAFYIYKAWWSKEPFVHVCGSRYVDRVEDETEIKVYSNQPKVALYVNGALVEEKEGEHIFIFHIPNVGEQTITAKAGELSDEIAIRKVDTPNPDYAFKEQTSVKNWFEEEGMEVIPGYYSIKDTLGDISKSPEGAAFVEQMQANLAQNSSMASMAEGVVITDQIRQMMQRFTVENLLKQAGDIDPQMVIAINKQLNKIKKPEE</sequence>
<dbReference type="PANTHER" id="PTHR42732:SF1">
    <property type="entry name" value="BETA-MANNOSIDASE"/>
    <property type="match status" value="1"/>
</dbReference>
<dbReference type="SUPFAM" id="SSF51445">
    <property type="entry name" value="(Trans)glycosidases"/>
    <property type="match status" value="1"/>
</dbReference>
<dbReference type="PRINTS" id="PR00132">
    <property type="entry name" value="GLHYDRLASE2"/>
</dbReference>
<evidence type="ECO:0000313" key="8">
    <source>
        <dbReference type="Proteomes" id="UP000823912"/>
    </source>
</evidence>
<accession>A0A9D1JAN3</accession>
<dbReference type="Pfam" id="PF02836">
    <property type="entry name" value="Glyco_hydro_2_C"/>
    <property type="match status" value="1"/>
</dbReference>
<dbReference type="InterPro" id="IPR008979">
    <property type="entry name" value="Galactose-bd-like_sf"/>
</dbReference>
<feature type="domain" description="Glycoside hydrolase family 2 catalytic" evidence="5">
    <location>
        <begin position="258"/>
        <end position="546"/>
    </location>
</feature>
<dbReference type="Pfam" id="PF00703">
    <property type="entry name" value="Glyco_hydro_2"/>
    <property type="match status" value="1"/>
</dbReference>
<comment type="caution">
    <text evidence="7">The sequence shown here is derived from an EMBL/GenBank/DDBJ whole genome shotgun (WGS) entry which is preliminary data.</text>
</comment>
<dbReference type="GO" id="GO:0005975">
    <property type="term" value="P:carbohydrate metabolic process"/>
    <property type="evidence" value="ECO:0007669"/>
    <property type="project" value="InterPro"/>
</dbReference>
<dbReference type="InterPro" id="IPR051913">
    <property type="entry name" value="GH2_Domain-Containing"/>
</dbReference>
<dbReference type="EMBL" id="DVHM01000098">
    <property type="protein sequence ID" value="HIR70831.1"/>
    <property type="molecule type" value="Genomic_DNA"/>
</dbReference>
<dbReference type="SUPFAM" id="SSF49785">
    <property type="entry name" value="Galactose-binding domain-like"/>
    <property type="match status" value="1"/>
</dbReference>
<keyword evidence="3" id="KW-0326">Glycosidase</keyword>
<organism evidence="7 8">
    <name type="scientific">Candidatus Pullilachnospira gallistercoris</name>
    <dbReference type="NCBI Taxonomy" id="2840911"/>
    <lineage>
        <taxon>Bacteria</taxon>
        <taxon>Bacillati</taxon>
        <taxon>Bacillota</taxon>
        <taxon>Clostridia</taxon>
        <taxon>Lachnospirales</taxon>
        <taxon>Lachnospiraceae</taxon>
        <taxon>Lachnospiraceae incertae sedis</taxon>
        <taxon>Candidatus Pullilachnospira</taxon>
    </lineage>
</organism>
<evidence type="ECO:0000259" key="5">
    <source>
        <dbReference type="Pfam" id="PF02836"/>
    </source>
</evidence>
<dbReference type="Gene3D" id="2.60.40.10">
    <property type="entry name" value="Immunoglobulins"/>
    <property type="match status" value="2"/>
</dbReference>
<dbReference type="GO" id="GO:0004553">
    <property type="term" value="F:hydrolase activity, hydrolyzing O-glycosyl compounds"/>
    <property type="evidence" value="ECO:0007669"/>
    <property type="project" value="InterPro"/>
</dbReference>
<dbReference type="InterPro" id="IPR017853">
    <property type="entry name" value="GH"/>
</dbReference>
<dbReference type="AlphaFoldDB" id="A0A9D1JAN3"/>
<name>A0A9D1JAN3_9FIRM</name>